<dbReference type="PANTHER" id="PTHR11601:SF34">
    <property type="entry name" value="CYSTEINE DESULFURASE"/>
    <property type="match status" value="1"/>
</dbReference>
<evidence type="ECO:0000256" key="4">
    <source>
        <dbReference type="ARBA" id="ARBA00022723"/>
    </source>
</evidence>
<dbReference type="Gene3D" id="3.90.1150.10">
    <property type="entry name" value="Aspartate Aminotransferase, domain 1"/>
    <property type="match status" value="1"/>
</dbReference>
<evidence type="ECO:0000256" key="7">
    <source>
        <dbReference type="ARBA" id="ARBA00023014"/>
    </source>
</evidence>
<dbReference type="FunFam" id="3.40.640.10:FF:000084">
    <property type="entry name" value="IscS-like cysteine desulfurase"/>
    <property type="match status" value="1"/>
</dbReference>
<name>A0A1Q9JGW5_9FIRM</name>
<reference evidence="10 11" key="1">
    <citation type="journal article" date="2016" name="Appl. Environ. Microbiol.">
        <title>Function and Phylogeny of Bacterial Butyryl Coenzyme A:Acetate Transferases and Their Diversity in the Proximal Colon of Swine.</title>
        <authorList>
            <person name="Trachsel J."/>
            <person name="Bayles D.O."/>
            <person name="Looft T."/>
            <person name="Levine U.Y."/>
            <person name="Allen H.K."/>
        </authorList>
    </citation>
    <scope>NUCLEOTIDE SEQUENCE [LARGE SCALE GENOMIC DNA]</scope>
    <source>
        <strain evidence="10 11">68-3-10</strain>
    </source>
</reference>
<dbReference type="InterPro" id="IPR016454">
    <property type="entry name" value="Cysteine_dSase"/>
</dbReference>
<gene>
    <name evidence="10" type="ORF">BHK98_04775</name>
</gene>
<dbReference type="Proteomes" id="UP000187404">
    <property type="component" value="Unassembled WGS sequence"/>
</dbReference>
<evidence type="ECO:0000256" key="8">
    <source>
        <dbReference type="ARBA" id="ARBA00050776"/>
    </source>
</evidence>
<dbReference type="GO" id="GO:0046872">
    <property type="term" value="F:metal ion binding"/>
    <property type="evidence" value="ECO:0007669"/>
    <property type="project" value="UniProtKB-KW"/>
</dbReference>
<keyword evidence="11" id="KW-1185">Reference proteome</keyword>
<evidence type="ECO:0000259" key="9">
    <source>
        <dbReference type="Pfam" id="PF00266"/>
    </source>
</evidence>
<dbReference type="InterPro" id="IPR015424">
    <property type="entry name" value="PyrdxlP-dep_Trfase"/>
</dbReference>
<dbReference type="InterPro" id="IPR000192">
    <property type="entry name" value="Aminotrans_V_dom"/>
</dbReference>
<evidence type="ECO:0000313" key="11">
    <source>
        <dbReference type="Proteomes" id="UP000187404"/>
    </source>
</evidence>
<comment type="similarity">
    <text evidence="2">Belongs to the class-V pyridoxal-phosphate-dependent aminotransferase family. NifS/IscS subfamily.</text>
</comment>
<dbReference type="GO" id="GO:0031071">
    <property type="term" value="F:cysteine desulfurase activity"/>
    <property type="evidence" value="ECO:0007669"/>
    <property type="project" value="UniProtKB-EC"/>
</dbReference>
<dbReference type="PANTHER" id="PTHR11601">
    <property type="entry name" value="CYSTEINE DESULFURYLASE FAMILY MEMBER"/>
    <property type="match status" value="1"/>
</dbReference>
<feature type="domain" description="Aminotransferase class V" evidence="9">
    <location>
        <begin position="2"/>
        <end position="357"/>
    </location>
</feature>
<dbReference type="Pfam" id="PF00266">
    <property type="entry name" value="Aminotran_5"/>
    <property type="match status" value="1"/>
</dbReference>
<dbReference type="RefSeq" id="WP_075712430.1">
    <property type="nucleotide sequence ID" value="NZ_MJIE01000001.1"/>
</dbReference>
<comment type="catalytic activity">
    <reaction evidence="8">
        <text>(sulfur carrier)-H + L-cysteine = (sulfur carrier)-SH + L-alanine</text>
        <dbReference type="Rhea" id="RHEA:43892"/>
        <dbReference type="Rhea" id="RHEA-COMP:14737"/>
        <dbReference type="Rhea" id="RHEA-COMP:14739"/>
        <dbReference type="ChEBI" id="CHEBI:29917"/>
        <dbReference type="ChEBI" id="CHEBI:35235"/>
        <dbReference type="ChEBI" id="CHEBI:57972"/>
        <dbReference type="ChEBI" id="CHEBI:64428"/>
        <dbReference type="EC" id="2.8.1.7"/>
    </reaction>
</comment>
<dbReference type="Gene3D" id="3.40.640.10">
    <property type="entry name" value="Type I PLP-dependent aspartate aminotransferase-like (Major domain)"/>
    <property type="match status" value="1"/>
</dbReference>
<dbReference type="OrthoDB" id="9808002at2"/>
<evidence type="ECO:0000256" key="1">
    <source>
        <dbReference type="ARBA" id="ARBA00001933"/>
    </source>
</evidence>
<evidence type="ECO:0000313" key="10">
    <source>
        <dbReference type="EMBL" id="OLR55435.1"/>
    </source>
</evidence>
<evidence type="ECO:0000256" key="2">
    <source>
        <dbReference type="ARBA" id="ARBA00006490"/>
    </source>
</evidence>
<dbReference type="InterPro" id="IPR015421">
    <property type="entry name" value="PyrdxlP-dep_Trfase_major"/>
</dbReference>
<proteinExistence type="inferred from homology"/>
<dbReference type="STRING" id="1261640.BHK98_04775"/>
<accession>A0A1Q9JGW5</accession>
<dbReference type="GO" id="GO:0051536">
    <property type="term" value="F:iron-sulfur cluster binding"/>
    <property type="evidence" value="ECO:0007669"/>
    <property type="project" value="UniProtKB-KW"/>
</dbReference>
<sequence>MIYLDNSSTTRQADEVTALMSEVAREDFGNPSSLHRLGLSAQNRVTAARKQVAKALGAAPEEICFNSCGTEGDSTVISGVAESRRHRGNKIITSAVEHPAVLEACARLEQKGFEVVRIPVDGECRIDMARYEAELDERTVLVSVMTVNNETGAVMPVRRMAEAAHAKKILFHTDAVQALGKLPLAGIGADFITVSGHKIHGPKGTGALYIRKGTHLPPLLPGGGQEKNMRSGTENVPGIAGLGEACRLLERESAEKMAAVRTYLLKGIREQIPDIRVNSPEDGVASVLNVSFLGTRGEVLLHTLEEDEIYVSTGSACSSNKKGRSHVLSAMGLSPKEIEGAIRFSFSRYNTAEEMDVVLDRLTAAVSRFRRLGSFR</sequence>
<keyword evidence="5" id="KW-0663">Pyridoxal phosphate</keyword>
<dbReference type="AlphaFoldDB" id="A0A1Q9JGW5"/>
<keyword evidence="7" id="KW-0411">Iron-sulfur</keyword>
<comment type="caution">
    <text evidence="10">The sequence shown here is derived from an EMBL/GenBank/DDBJ whole genome shotgun (WGS) entry which is preliminary data.</text>
</comment>
<keyword evidence="6" id="KW-0408">Iron</keyword>
<protein>
    <recommendedName>
        <fullName evidence="9">Aminotransferase class V domain-containing protein</fullName>
    </recommendedName>
</protein>
<evidence type="ECO:0000256" key="5">
    <source>
        <dbReference type="ARBA" id="ARBA00022898"/>
    </source>
</evidence>
<dbReference type="PIRSF" id="PIRSF005572">
    <property type="entry name" value="NifS"/>
    <property type="match status" value="1"/>
</dbReference>
<dbReference type="EMBL" id="MJIE01000001">
    <property type="protein sequence ID" value="OLR55435.1"/>
    <property type="molecule type" value="Genomic_DNA"/>
</dbReference>
<dbReference type="Gene3D" id="1.10.260.50">
    <property type="match status" value="1"/>
</dbReference>
<evidence type="ECO:0000256" key="6">
    <source>
        <dbReference type="ARBA" id="ARBA00023004"/>
    </source>
</evidence>
<comment type="cofactor">
    <cofactor evidence="1">
        <name>pyridoxal 5'-phosphate</name>
        <dbReference type="ChEBI" id="CHEBI:597326"/>
    </cofactor>
</comment>
<organism evidence="10 11">
    <name type="scientific">Hornefia porci</name>
    <dbReference type="NCBI Taxonomy" id="2652292"/>
    <lineage>
        <taxon>Bacteria</taxon>
        <taxon>Bacillati</taxon>
        <taxon>Bacillota</taxon>
        <taxon>Clostridia</taxon>
        <taxon>Peptostreptococcales</taxon>
        <taxon>Anaerovoracaceae</taxon>
        <taxon>Hornefia</taxon>
    </lineage>
</organism>
<keyword evidence="3" id="KW-0808">Transferase</keyword>
<keyword evidence="4" id="KW-0479">Metal-binding</keyword>
<dbReference type="InterPro" id="IPR015422">
    <property type="entry name" value="PyrdxlP-dep_Trfase_small"/>
</dbReference>
<dbReference type="SUPFAM" id="SSF53383">
    <property type="entry name" value="PLP-dependent transferases"/>
    <property type="match status" value="1"/>
</dbReference>
<evidence type="ECO:0000256" key="3">
    <source>
        <dbReference type="ARBA" id="ARBA00022679"/>
    </source>
</evidence>